<feature type="domain" description="FAD-binding" evidence="8">
    <location>
        <begin position="6"/>
        <end position="309"/>
    </location>
</feature>
<dbReference type="InterPro" id="IPR051205">
    <property type="entry name" value="UbiH/COQ6_monooxygenase"/>
</dbReference>
<dbReference type="PANTHER" id="PTHR43876:SF7">
    <property type="entry name" value="UBIQUINONE BIOSYNTHESIS MONOOXYGENASE COQ6, MITOCHONDRIAL"/>
    <property type="match status" value="1"/>
</dbReference>
<dbReference type="Pfam" id="PF01494">
    <property type="entry name" value="FAD_binding_3"/>
    <property type="match status" value="1"/>
</dbReference>
<dbReference type="InterPro" id="IPR010971">
    <property type="entry name" value="UbiH/COQ6"/>
</dbReference>
<evidence type="ECO:0000259" key="8">
    <source>
        <dbReference type="Pfam" id="PF01494"/>
    </source>
</evidence>
<keyword evidence="10" id="KW-1185">Reference proteome</keyword>
<dbReference type="InterPro" id="IPR036188">
    <property type="entry name" value="FAD/NAD-bd_sf"/>
</dbReference>
<dbReference type="Gene3D" id="3.50.50.60">
    <property type="entry name" value="FAD/NAD(P)-binding domain"/>
    <property type="match status" value="2"/>
</dbReference>
<name>A0AAE6FTP5_9PROT</name>
<keyword evidence="4" id="KW-0285">Flavoprotein</keyword>
<evidence type="ECO:0000256" key="1">
    <source>
        <dbReference type="ARBA" id="ARBA00001974"/>
    </source>
</evidence>
<comment type="similarity">
    <text evidence="3">Belongs to the UbiH/COQ6 family.</text>
</comment>
<dbReference type="AlphaFoldDB" id="A0AAE6FTP5"/>
<evidence type="ECO:0000256" key="7">
    <source>
        <dbReference type="ARBA" id="ARBA00023033"/>
    </source>
</evidence>
<dbReference type="InterPro" id="IPR018168">
    <property type="entry name" value="Ubi_Hdrlase_CS"/>
</dbReference>
<dbReference type="GO" id="GO:0006744">
    <property type="term" value="P:ubiquinone biosynthetic process"/>
    <property type="evidence" value="ECO:0007669"/>
    <property type="project" value="InterPro"/>
</dbReference>
<comment type="cofactor">
    <cofactor evidence="1">
        <name>FAD</name>
        <dbReference type="ChEBI" id="CHEBI:57692"/>
    </cofactor>
</comment>
<evidence type="ECO:0000256" key="5">
    <source>
        <dbReference type="ARBA" id="ARBA00022827"/>
    </source>
</evidence>
<accession>A0AAE6FTP5</accession>
<keyword evidence="5" id="KW-0274">FAD</keyword>
<sequence length="388" mass="43987">MKGSSSDVLIMGSGIAGMATLVTLDKYAIKTSLLSHSKIINNNAPDPRFYAITPGVKEWLEENGVCDFLHKDFMSPVNKIRVYSNRENASLSFDAYDAGMNELAFIINHDDLENAFKNRISKISYNEIKIDSAESLNIEMDHINLVDAKSKRYQFKLVIGADGSNSWVRSQTSIDVKNKAFNQTALVFNIKGTKAHQGCAYQKFMQDGILALLPIHTDEYSVVFSLNDNILDEYKKLDDPMFLLKLKKDLGEKFGDINILSKRQYFPLSMKINESLISDRVILIGDAAHQVHPLAGQGLNLGLRDVIEFDELLNSNKKYHHDLGLKQFLKKYNRNRKTDILSLTYLTNHLSHIFSSQSLIPEFVINFGFNKINQNHLIKKILIEKAAH</sequence>
<dbReference type="PANTHER" id="PTHR43876">
    <property type="entry name" value="UBIQUINONE BIOSYNTHESIS MONOOXYGENASE COQ6, MITOCHONDRIAL"/>
    <property type="match status" value="1"/>
</dbReference>
<evidence type="ECO:0000256" key="4">
    <source>
        <dbReference type="ARBA" id="ARBA00022630"/>
    </source>
</evidence>
<dbReference type="GO" id="GO:0004497">
    <property type="term" value="F:monooxygenase activity"/>
    <property type="evidence" value="ECO:0007669"/>
    <property type="project" value="UniProtKB-KW"/>
</dbReference>
<reference evidence="9 10" key="1">
    <citation type="journal article" date="2019" name="ISME J.">
        <title>Evolution in action: habitat transition from sediment to the pelagial leads to genome streamlining in Methylophilaceae.</title>
        <authorList>
            <person name="Salcher M."/>
            <person name="Schaefle D."/>
            <person name="Kaspar M."/>
            <person name="Neuenschwander S.M."/>
            <person name="Ghai R."/>
        </authorList>
    </citation>
    <scope>NUCLEOTIDE SEQUENCE [LARGE SCALE GENOMIC DNA]</scope>
    <source>
        <strain evidence="9 10">MMS-RI-1</strain>
    </source>
</reference>
<evidence type="ECO:0000256" key="2">
    <source>
        <dbReference type="ARBA" id="ARBA00004749"/>
    </source>
</evidence>
<dbReference type="PROSITE" id="PS01304">
    <property type="entry name" value="UBIH"/>
    <property type="match status" value="1"/>
</dbReference>
<keyword evidence="7" id="KW-0503">Monooxygenase</keyword>
<organism evidence="9 10">
    <name type="scientific">Candidatus Methylopumilus rimovensis</name>
    <dbReference type="NCBI Taxonomy" id="2588535"/>
    <lineage>
        <taxon>Bacteria</taxon>
        <taxon>Pseudomonadati</taxon>
        <taxon>Pseudomonadota</taxon>
        <taxon>Betaproteobacteria</taxon>
        <taxon>Nitrosomonadales</taxon>
        <taxon>Methylophilaceae</taxon>
        <taxon>Candidatus Methylopumilus</taxon>
    </lineage>
</organism>
<gene>
    <name evidence="9" type="ORF">FIT61_05035</name>
</gene>
<evidence type="ECO:0000256" key="3">
    <source>
        <dbReference type="ARBA" id="ARBA00005349"/>
    </source>
</evidence>
<keyword evidence="6" id="KW-0560">Oxidoreductase</keyword>
<dbReference type="EMBL" id="CP040986">
    <property type="protein sequence ID" value="QDD13791.1"/>
    <property type="molecule type" value="Genomic_DNA"/>
</dbReference>
<evidence type="ECO:0000313" key="10">
    <source>
        <dbReference type="Proteomes" id="UP000312102"/>
    </source>
</evidence>
<dbReference type="GO" id="GO:0071949">
    <property type="term" value="F:FAD binding"/>
    <property type="evidence" value="ECO:0007669"/>
    <property type="project" value="InterPro"/>
</dbReference>
<proteinExistence type="inferred from homology"/>
<dbReference type="RefSeq" id="WP_139873698.1">
    <property type="nucleotide sequence ID" value="NZ_CP040985.1"/>
</dbReference>
<dbReference type="NCBIfam" id="TIGR01988">
    <property type="entry name" value="Ubi-OHases"/>
    <property type="match status" value="1"/>
</dbReference>
<evidence type="ECO:0000256" key="6">
    <source>
        <dbReference type="ARBA" id="ARBA00023002"/>
    </source>
</evidence>
<comment type="pathway">
    <text evidence="2">Cofactor biosynthesis; ubiquinone biosynthesis.</text>
</comment>
<dbReference type="KEGG" id="mrk:FIT61_05035"/>
<dbReference type="GO" id="GO:0016705">
    <property type="term" value="F:oxidoreductase activity, acting on paired donors, with incorporation or reduction of molecular oxygen"/>
    <property type="evidence" value="ECO:0007669"/>
    <property type="project" value="InterPro"/>
</dbReference>
<protein>
    <recommendedName>
        <fullName evidence="8">FAD-binding domain-containing protein</fullName>
    </recommendedName>
</protein>
<dbReference type="Proteomes" id="UP000312102">
    <property type="component" value="Chromosome"/>
</dbReference>
<dbReference type="SUPFAM" id="SSF51905">
    <property type="entry name" value="FAD/NAD(P)-binding domain"/>
    <property type="match status" value="1"/>
</dbReference>
<dbReference type="InterPro" id="IPR002938">
    <property type="entry name" value="FAD-bd"/>
</dbReference>
<evidence type="ECO:0000313" key="9">
    <source>
        <dbReference type="EMBL" id="QDD13791.1"/>
    </source>
</evidence>
<dbReference type="PRINTS" id="PR00420">
    <property type="entry name" value="RNGMNOXGNASE"/>
</dbReference>